<dbReference type="GO" id="GO:0006869">
    <property type="term" value="P:lipid transport"/>
    <property type="evidence" value="ECO:0007669"/>
    <property type="project" value="InterPro"/>
</dbReference>
<sequence length="406" mass="44287">HNICVSPSLWPLQLSTVGFWGQVGGHRLAVQSGTPEVPELGLGPAPPPHSLVLEGEKLLASLGNLSQNWKNNHVMWTVPRDEANVLYQILFEELTRREQVSVLDGNLSEEEKIFLLCFPSQKHKLEKSIKELNTIADQVDSTHKMFTKTNLVASSSSAVCGVMSILGLALAPVTAGGSLMLSAVGQGLGAAAAITTIFTNVLENRSNSAARDRARILVSIPATEENEALGGIKLSEVYAAGLCVNKCASIIKSIRQLHAYRMAKANSGFTAMVKNFMATGRVPFWRATGVQRTIEGPAQAMTRGARVMGAAGAGFLLMQDVNSLLQNWRHLEEGAKAGTAEELRTCAKELEQRLGQLTRRYELIIWRQHSLRRSCPPLPLPVMEHKLRPSPGRALKNSCEKTRFLL</sequence>
<organism evidence="3 4">
    <name type="scientific">Diceros bicornis minor</name>
    <name type="common">South-central black rhinoceros</name>
    <dbReference type="NCBI Taxonomy" id="77932"/>
    <lineage>
        <taxon>Eukaryota</taxon>
        <taxon>Metazoa</taxon>
        <taxon>Chordata</taxon>
        <taxon>Craniata</taxon>
        <taxon>Vertebrata</taxon>
        <taxon>Euteleostomi</taxon>
        <taxon>Mammalia</taxon>
        <taxon>Eutheria</taxon>
        <taxon>Laurasiatheria</taxon>
        <taxon>Perissodactyla</taxon>
        <taxon>Rhinocerotidae</taxon>
        <taxon>Diceros</taxon>
    </lineage>
</organism>
<feature type="transmembrane region" description="Helical" evidence="2">
    <location>
        <begin position="179"/>
        <end position="202"/>
    </location>
</feature>
<reference evidence="3 4" key="1">
    <citation type="journal article" date="2020" name="Mol. Biol. Evol.">
        <title>Interspecific Gene Flow and the Evolution of Specialization in Black and White Rhinoceros.</title>
        <authorList>
            <person name="Moodley Y."/>
            <person name="Westbury M.V."/>
            <person name="Russo I.M."/>
            <person name="Gopalakrishnan S."/>
            <person name="Rakotoarivelo A."/>
            <person name="Olsen R.A."/>
            <person name="Prost S."/>
            <person name="Tunstall T."/>
            <person name="Ryder O.A."/>
            <person name="Dalen L."/>
            <person name="Bruford M.W."/>
        </authorList>
    </citation>
    <scope>NUCLEOTIDE SEQUENCE [LARGE SCALE GENOMIC DNA]</scope>
    <source>
        <strain evidence="3">SBR-YM</strain>
        <tissue evidence="3">Skin</tissue>
    </source>
</reference>
<evidence type="ECO:0000256" key="2">
    <source>
        <dbReference type="SAM" id="Phobius"/>
    </source>
</evidence>
<protein>
    <recommendedName>
        <fullName evidence="5">Apolipoprotein L5</fullName>
    </recommendedName>
</protein>
<dbReference type="AlphaFoldDB" id="A0A7J7EVJ5"/>
<dbReference type="Pfam" id="PF05461">
    <property type="entry name" value="ApoL"/>
    <property type="match status" value="1"/>
</dbReference>
<evidence type="ECO:0000313" key="4">
    <source>
        <dbReference type="Proteomes" id="UP000551758"/>
    </source>
</evidence>
<dbReference type="GO" id="GO:0005576">
    <property type="term" value="C:extracellular region"/>
    <property type="evidence" value="ECO:0007669"/>
    <property type="project" value="InterPro"/>
</dbReference>
<feature type="transmembrane region" description="Helical" evidence="2">
    <location>
        <begin position="151"/>
        <end position="173"/>
    </location>
</feature>
<dbReference type="GO" id="GO:0042157">
    <property type="term" value="P:lipoprotein metabolic process"/>
    <property type="evidence" value="ECO:0007669"/>
    <property type="project" value="InterPro"/>
</dbReference>
<proteinExistence type="inferred from homology"/>
<comment type="similarity">
    <text evidence="1">Belongs to the apolipoprotein L family.</text>
</comment>
<comment type="caution">
    <text evidence="3">The sequence shown here is derived from an EMBL/GenBank/DDBJ whole genome shotgun (WGS) entry which is preliminary data.</text>
</comment>
<dbReference type="PANTHER" id="PTHR14096:SF6">
    <property type="entry name" value="APOLIPOPROTEIN L5"/>
    <property type="match status" value="1"/>
</dbReference>
<dbReference type="GO" id="GO:0008289">
    <property type="term" value="F:lipid binding"/>
    <property type="evidence" value="ECO:0007669"/>
    <property type="project" value="InterPro"/>
</dbReference>
<dbReference type="GO" id="GO:0016020">
    <property type="term" value="C:membrane"/>
    <property type="evidence" value="ECO:0007669"/>
    <property type="project" value="TreeGrafter"/>
</dbReference>
<gene>
    <name evidence="3" type="ORF">HPG69_009819</name>
</gene>
<name>A0A7J7EVJ5_DICBM</name>
<dbReference type="Proteomes" id="UP000551758">
    <property type="component" value="Unassembled WGS sequence"/>
</dbReference>
<evidence type="ECO:0000313" key="3">
    <source>
        <dbReference type="EMBL" id="KAF5919830.1"/>
    </source>
</evidence>
<evidence type="ECO:0008006" key="5">
    <source>
        <dbReference type="Google" id="ProtNLM"/>
    </source>
</evidence>
<evidence type="ECO:0000256" key="1">
    <source>
        <dbReference type="ARBA" id="ARBA00010090"/>
    </source>
</evidence>
<keyword evidence="2" id="KW-0812">Transmembrane</keyword>
<dbReference type="EMBL" id="JACDTQ010002190">
    <property type="protein sequence ID" value="KAF5919830.1"/>
    <property type="molecule type" value="Genomic_DNA"/>
</dbReference>
<keyword evidence="2" id="KW-1133">Transmembrane helix</keyword>
<keyword evidence="2" id="KW-0472">Membrane</keyword>
<feature type="non-terminal residue" evidence="3">
    <location>
        <position position="406"/>
    </location>
</feature>
<dbReference type="PANTHER" id="PTHR14096">
    <property type="entry name" value="APOLIPOPROTEIN L"/>
    <property type="match status" value="1"/>
</dbReference>
<accession>A0A7J7EVJ5</accession>
<dbReference type="InterPro" id="IPR008405">
    <property type="entry name" value="ApoL"/>
</dbReference>
<keyword evidence="4" id="KW-1185">Reference proteome</keyword>